<name>A0ABS3LWK6_9PROT</name>
<evidence type="ECO:0000313" key="3">
    <source>
        <dbReference type="Proteomes" id="UP000664771"/>
    </source>
</evidence>
<dbReference type="RefSeq" id="WP_207881569.1">
    <property type="nucleotide sequence ID" value="NZ_JAFVMF010000010.1"/>
</dbReference>
<sequence>MTSNKKSAPSKTAAPKTKPPVDPARRRYTEDEMDELIEKAWPDARVEAYQKTEREGTAPIVVVRDYAQMRPQTARLAQVLDQVFPNQFKGVERGEWPPLCADDGMIDVIYLGEDWIVQLGYDGYEPSKLDFVNAACDGADLNEAYELDCGGYSDKGFDSYAAPFPLTDTDRADLMEYLQRNFTRPAEKVVLAPEEDRYAEKGDRVVPLRKPS</sequence>
<organism evidence="2 3">
    <name type="scientific">Acetobacter sacchari</name>
    <dbReference type="NCBI Taxonomy" id="2661687"/>
    <lineage>
        <taxon>Bacteria</taxon>
        <taxon>Pseudomonadati</taxon>
        <taxon>Pseudomonadota</taxon>
        <taxon>Alphaproteobacteria</taxon>
        <taxon>Acetobacterales</taxon>
        <taxon>Acetobacteraceae</taxon>
        <taxon>Acetobacter</taxon>
    </lineage>
</organism>
<dbReference type="Proteomes" id="UP000664771">
    <property type="component" value="Unassembled WGS sequence"/>
</dbReference>
<accession>A0ABS3LWK6</accession>
<dbReference type="EMBL" id="JAFVMF010000010">
    <property type="protein sequence ID" value="MBO1360292.1"/>
    <property type="molecule type" value="Genomic_DNA"/>
</dbReference>
<feature type="region of interest" description="Disordered" evidence="1">
    <location>
        <begin position="1"/>
        <end position="29"/>
    </location>
</feature>
<feature type="compositionally biased region" description="Low complexity" evidence="1">
    <location>
        <begin position="1"/>
        <end position="16"/>
    </location>
</feature>
<comment type="caution">
    <text evidence="2">The sequence shown here is derived from an EMBL/GenBank/DDBJ whole genome shotgun (WGS) entry which is preliminary data.</text>
</comment>
<evidence type="ECO:0000256" key="1">
    <source>
        <dbReference type="SAM" id="MobiDB-lite"/>
    </source>
</evidence>
<keyword evidence="3" id="KW-1185">Reference proteome</keyword>
<evidence type="ECO:0000313" key="2">
    <source>
        <dbReference type="EMBL" id="MBO1360292.1"/>
    </source>
</evidence>
<proteinExistence type="predicted"/>
<reference evidence="2 3" key="1">
    <citation type="submission" date="2021-03" db="EMBL/GenBank/DDBJ databases">
        <title>The complete genome sequence of Acetobacter sacchari TBRC 11175.</title>
        <authorList>
            <person name="Charoenyingcharoen P."/>
            <person name="Yukphan P."/>
        </authorList>
    </citation>
    <scope>NUCLEOTIDE SEQUENCE [LARGE SCALE GENOMIC DNA]</scope>
    <source>
        <strain evidence="2 3">TBRC 11175</strain>
    </source>
</reference>
<gene>
    <name evidence="2" type="ORF">J2D73_10885</name>
</gene>
<protein>
    <submittedName>
        <fullName evidence="2">Uncharacterized protein</fullName>
    </submittedName>
</protein>